<proteinExistence type="predicted"/>
<dbReference type="AlphaFoldDB" id="A0A8J2JYG6"/>
<feature type="non-terminal residue" evidence="1">
    <location>
        <position position="33"/>
    </location>
</feature>
<gene>
    <name evidence="1" type="ORF">AFUS01_LOCUS17640</name>
</gene>
<name>A0A8J2JYG6_9HEXA</name>
<organism evidence="1 2">
    <name type="scientific">Allacma fusca</name>
    <dbReference type="NCBI Taxonomy" id="39272"/>
    <lineage>
        <taxon>Eukaryota</taxon>
        <taxon>Metazoa</taxon>
        <taxon>Ecdysozoa</taxon>
        <taxon>Arthropoda</taxon>
        <taxon>Hexapoda</taxon>
        <taxon>Collembola</taxon>
        <taxon>Symphypleona</taxon>
        <taxon>Sminthuridae</taxon>
        <taxon>Allacma</taxon>
    </lineage>
</organism>
<sequence length="33" mass="3469">MAAVAANALRRPVRLSLDLEGNMGLVGGRSPYL</sequence>
<keyword evidence="2" id="KW-1185">Reference proteome</keyword>
<dbReference type="Proteomes" id="UP000708208">
    <property type="component" value="Unassembled WGS sequence"/>
</dbReference>
<comment type="caution">
    <text evidence="1">The sequence shown here is derived from an EMBL/GenBank/DDBJ whole genome shotgun (WGS) entry which is preliminary data.</text>
</comment>
<accession>A0A8J2JYG6</accession>
<dbReference type="EMBL" id="CAJVCH010170164">
    <property type="protein sequence ID" value="CAG7728892.1"/>
    <property type="molecule type" value="Genomic_DNA"/>
</dbReference>
<evidence type="ECO:0000313" key="1">
    <source>
        <dbReference type="EMBL" id="CAG7728892.1"/>
    </source>
</evidence>
<evidence type="ECO:0000313" key="2">
    <source>
        <dbReference type="Proteomes" id="UP000708208"/>
    </source>
</evidence>
<reference evidence="1" key="1">
    <citation type="submission" date="2021-06" db="EMBL/GenBank/DDBJ databases">
        <authorList>
            <person name="Hodson N. C."/>
            <person name="Mongue J. A."/>
            <person name="Jaron S. K."/>
        </authorList>
    </citation>
    <scope>NUCLEOTIDE SEQUENCE</scope>
</reference>
<protein>
    <submittedName>
        <fullName evidence="1">Uncharacterized protein</fullName>
    </submittedName>
</protein>